<dbReference type="InterPro" id="IPR006597">
    <property type="entry name" value="Sel1-like"/>
</dbReference>
<dbReference type="SUPFAM" id="SSF81901">
    <property type="entry name" value="HCP-like"/>
    <property type="match status" value="1"/>
</dbReference>
<dbReference type="SMART" id="SM00671">
    <property type="entry name" value="SEL1"/>
    <property type="match status" value="1"/>
</dbReference>
<evidence type="ECO:0000313" key="2">
    <source>
        <dbReference type="Proteomes" id="UP000614058"/>
    </source>
</evidence>
<organism evidence="1 2">
    <name type="scientific">Kingella bonacorsii</name>
    <dbReference type="NCBI Taxonomy" id="2796361"/>
    <lineage>
        <taxon>Bacteria</taxon>
        <taxon>Pseudomonadati</taxon>
        <taxon>Pseudomonadota</taxon>
        <taxon>Betaproteobacteria</taxon>
        <taxon>Neisseriales</taxon>
        <taxon>Neisseriaceae</taxon>
        <taxon>Kingella</taxon>
    </lineage>
</organism>
<dbReference type="Gene3D" id="1.25.40.10">
    <property type="entry name" value="Tetratricopeptide repeat domain"/>
    <property type="match status" value="1"/>
</dbReference>
<proteinExistence type="predicted"/>
<dbReference type="EMBL" id="JAEHNZ010000004">
    <property type="protein sequence ID" value="MBK0397194.1"/>
    <property type="molecule type" value="Genomic_DNA"/>
</dbReference>
<accession>A0ABS1BV96</accession>
<reference evidence="1 2" key="1">
    <citation type="journal article" date="2021" name="Pathogens">
        <title>Isolation and Characterization of Kingella bonacorsii sp. nov., A Novel Kingella Species Detected in a Stable Periodontitis Subject.</title>
        <authorList>
            <person name="Antezack A."/>
            <person name="Boxberger M."/>
            <person name="Rolland C."/>
            <person name="Monnet-Corti V."/>
            <person name="La Scola B."/>
        </authorList>
    </citation>
    <scope>NUCLEOTIDE SEQUENCE [LARGE SCALE GENOMIC DNA]</scope>
    <source>
        <strain evidence="1 2">Marseille-Q4569</strain>
    </source>
</reference>
<dbReference type="InterPro" id="IPR011990">
    <property type="entry name" value="TPR-like_helical_dom_sf"/>
</dbReference>
<sequence>MGFFSRLFNPIDTNYSPETKEIYNKGVIALSKGNIKQAINYFERVNYEHPSAAYNLGLIYLDGAGCLVPNYEKARQYFQQADKMGHKKAKQSAEIIGLNEEVFYSLIPNPNNEVLQERFIKSSLQFFEGGQYGNLAYILAHMFILWNENFTSYSYPRVFLDKEKFKELITEFITYEVYCIRNFSNKEINQFYQVSSLTHVNADWEHFYPLNMFLKQNTEAKLSEYFNLNAVPMLLGIAKQFHKKNLKLEDFGVLRLMVVNYVYEYCINKFGKDFFDIDEDDNSDDESPF</sequence>
<name>A0ABS1BV96_9NEIS</name>
<gene>
    <name evidence="1" type="ORF">JDW22_11565</name>
</gene>
<protein>
    <submittedName>
        <fullName evidence="1">SEL1-like repeat protein</fullName>
    </submittedName>
</protein>
<evidence type="ECO:0000313" key="1">
    <source>
        <dbReference type="EMBL" id="MBK0397194.1"/>
    </source>
</evidence>
<dbReference type="RefSeq" id="WP_200523181.1">
    <property type="nucleotide sequence ID" value="NZ_JAEHNZ010000004.1"/>
</dbReference>
<dbReference type="Pfam" id="PF08238">
    <property type="entry name" value="Sel1"/>
    <property type="match status" value="2"/>
</dbReference>
<comment type="caution">
    <text evidence="1">The sequence shown here is derived from an EMBL/GenBank/DDBJ whole genome shotgun (WGS) entry which is preliminary data.</text>
</comment>
<keyword evidence="2" id="KW-1185">Reference proteome</keyword>
<dbReference type="Proteomes" id="UP000614058">
    <property type="component" value="Unassembled WGS sequence"/>
</dbReference>